<evidence type="ECO:0000259" key="14">
    <source>
        <dbReference type="PROSITE" id="PS50217"/>
    </source>
</evidence>
<keyword evidence="16" id="KW-1185">Reference proteome</keyword>
<feature type="compositionally biased region" description="Low complexity" evidence="13">
    <location>
        <begin position="38"/>
        <end position="49"/>
    </location>
</feature>
<sequence>MTLSQLALEDVEALYLGPSFLMADPMGPLLDQDEEEALSPSSSLEGKAPASPPPSFSSYASSLSPYQTLSSSPLSSASPPPSPPPLTPSHSLQGTKAGVDTLSLPWLGASDLLDAHIEADDGKDDTFADMDWMSEKIDLSEFDLDSLIGSCSSDESPSSPEDLLASLDSHMDLDLDSLDTTIPVPNNSLELGLPLPSIPSLPDEFPLPGPDEAESTKLLPKQEVVMKSEPLSPVPSPPPSSPVCTLELGSEVDVLDAGKTTTSLTATIIPDPSGSIQTGSPIVLSLPTSGHIVVVLTNNEEPSLVSLSKQSIKISPPSSDCDSDSGIESGAGSPSRLPSPPLTPSPSAGSSRTKPYTKPEPTTTTSPMAKVKSVNGTPKVVEKKLKKMEQNKTAATRYRQKKRVEQELLGSELEDLEKRNHELKEKAESISREIQYLKDLMEEVRKHRRGKTSSAAQ</sequence>
<dbReference type="InterPro" id="IPR046347">
    <property type="entry name" value="bZIP_sf"/>
</dbReference>
<evidence type="ECO:0000256" key="9">
    <source>
        <dbReference type="ARBA" id="ARBA00023163"/>
    </source>
</evidence>
<dbReference type="PROSITE" id="PS50217">
    <property type="entry name" value="BZIP"/>
    <property type="match status" value="1"/>
</dbReference>
<dbReference type="FunFam" id="1.20.5.170:FF:000021">
    <property type="entry name" value="Cyclic AMP-dependent transcription factor ATF-4"/>
    <property type="match status" value="1"/>
</dbReference>
<keyword evidence="12" id="KW-0175">Coiled coil</keyword>
<feature type="region of interest" description="Disordered" evidence="13">
    <location>
        <begin position="304"/>
        <end position="379"/>
    </location>
</feature>
<dbReference type="GO" id="GO:0048511">
    <property type="term" value="P:rhythmic process"/>
    <property type="evidence" value="ECO:0007669"/>
    <property type="project" value="UniProtKB-KW"/>
</dbReference>
<evidence type="ECO:0000256" key="10">
    <source>
        <dbReference type="ARBA" id="ARBA00023242"/>
    </source>
</evidence>
<dbReference type="AlphaFoldDB" id="A0AAV1EY00"/>
<keyword evidence="7" id="KW-0238">DNA-binding</keyword>
<evidence type="ECO:0000256" key="2">
    <source>
        <dbReference type="ARBA" id="ARBA00007163"/>
    </source>
</evidence>
<evidence type="ECO:0000256" key="4">
    <source>
        <dbReference type="ARBA" id="ARBA00022491"/>
    </source>
</evidence>
<dbReference type="Gene3D" id="1.20.5.170">
    <property type="match status" value="1"/>
</dbReference>
<evidence type="ECO:0000256" key="5">
    <source>
        <dbReference type="ARBA" id="ARBA00023015"/>
    </source>
</evidence>
<dbReference type="GO" id="GO:0001228">
    <property type="term" value="F:DNA-binding transcription activator activity, RNA polymerase II-specific"/>
    <property type="evidence" value="ECO:0007669"/>
    <property type="project" value="TreeGrafter"/>
</dbReference>
<feature type="compositionally biased region" description="Low complexity" evidence="13">
    <location>
        <begin position="306"/>
        <end position="320"/>
    </location>
</feature>
<dbReference type="SUPFAM" id="SSF57959">
    <property type="entry name" value="Leucine zipper domain"/>
    <property type="match status" value="1"/>
</dbReference>
<dbReference type="PROSITE" id="PS00036">
    <property type="entry name" value="BZIP_BASIC"/>
    <property type="match status" value="1"/>
</dbReference>
<name>A0AAV1EY00_XYRNO</name>
<dbReference type="Proteomes" id="UP001178508">
    <property type="component" value="Chromosome 3"/>
</dbReference>
<accession>A0AAV1EY00</accession>
<keyword evidence="10" id="KW-0539">Nucleus</keyword>
<dbReference type="GO" id="GO:0000977">
    <property type="term" value="F:RNA polymerase II transcription regulatory region sequence-specific DNA binding"/>
    <property type="evidence" value="ECO:0007669"/>
    <property type="project" value="TreeGrafter"/>
</dbReference>
<evidence type="ECO:0000256" key="13">
    <source>
        <dbReference type="SAM" id="MobiDB-lite"/>
    </source>
</evidence>
<dbReference type="GO" id="GO:1990590">
    <property type="term" value="C:ATF1-ATF4 transcription factor complex"/>
    <property type="evidence" value="ECO:0007669"/>
    <property type="project" value="TreeGrafter"/>
</dbReference>
<evidence type="ECO:0000313" key="16">
    <source>
        <dbReference type="Proteomes" id="UP001178508"/>
    </source>
</evidence>
<reference evidence="15" key="1">
    <citation type="submission" date="2023-08" db="EMBL/GenBank/DDBJ databases">
        <authorList>
            <person name="Alioto T."/>
            <person name="Alioto T."/>
            <person name="Gomez Garrido J."/>
        </authorList>
    </citation>
    <scope>NUCLEOTIDE SEQUENCE</scope>
</reference>
<organism evidence="15 16">
    <name type="scientific">Xyrichtys novacula</name>
    <name type="common">Pearly razorfish</name>
    <name type="synonym">Hemipteronotus novacula</name>
    <dbReference type="NCBI Taxonomy" id="13765"/>
    <lineage>
        <taxon>Eukaryota</taxon>
        <taxon>Metazoa</taxon>
        <taxon>Chordata</taxon>
        <taxon>Craniata</taxon>
        <taxon>Vertebrata</taxon>
        <taxon>Euteleostomi</taxon>
        <taxon>Actinopterygii</taxon>
        <taxon>Neopterygii</taxon>
        <taxon>Teleostei</taxon>
        <taxon>Neoteleostei</taxon>
        <taxon>Acanthomorphata</taxon>
        <taxon>Eupercaria</taxon>
        <taxon>Labriformes</taxon>
        <taxon>Labridae</taxon>
        <taxon>Xyrichtys</taxon>
    </lineage>
</organism>
<feature type="compositionally biased region" description="Low complexity" evidence="13">
    <location>
        <begin position="56"/>
        <end position="77"/>
    </location>
</feature>
<evidence type="ECO:0000313" key="15">
    <source>
        <dbReference type="EMBL" id="CAJ1053342.1"/>
    </source>
</evidence>
<evidence type="ECO:0000256" key="12">
    <source>
        <dbReference type="SAM" id="Coils"/>
    </source>
</evidence>
<evidence type="ECO:0000256" key="11">
    <source>
        <dbReference type="ARBA" id="ARBA00032136"/>
    </source>
</evidence>
<evidence type="ECO:0000256" key="7">
    <source>
        <dbReference type="ARBA" id="ARBA00023125"/>
    </source>
</evidence>
<keyword evidence="4" id="KW-0678">Repressor</keyword>
<feature type="compositionally biased region" description="Low complexity" evidence="13">
    <location>
        <begin position="345"/>
        <end position="367"/>
    </location>
</feature>
<comment type="subcellular location">
    <subcellularLocation>
        <location evidence="1">Nucleus</location>
    </subcellularLocation>
</comment>
<keyword evidence="9" id="KW-0804">Transcription</keyword>
<feature type="region of interest" description="Disordered" evidence="13">
    <location>
        <begin position="24"/>
        <end position="96"/>
    </location>
</feature>
<protein>
    <recommendedName>
        <fullName evidence="3">Cyclic AMP-dependent transcription factor ATF-4</fullName>
    </recommendedName>
    <alternativeName>
        <fullName evidence="11">Activating transcription factor 4</fullName>
    </alternativeName>
</protein>
<dbReference type="Pfam" id="PF00170">
    <property type="entry name" value="bZIP_1"/>
    <property type="match status" value="1"/>
</dbReference>
<dbReference type="GO" id="GO:0042981">
    <property type="term" value="P:regulation of apoptotic process"/>
    <property type="evidence" value="ECO:0007669"/>
    <property type="project" value="UniProtKB-ARBA"/>
</dbReference>
<feature type="coiled-coil region" evidence="12">
    <location>
        <begin position="399"/>
        <end position="440"/>
    </location>
</feature>
<evidence type="ECO:0000256" key="3">
    <source>
        <dbReference type="ARBA" id="ARBA00018846"/>
    </source>
</evidence>
<keyword evidence="8" id="KW-0010">Activator</keyword>
<evidence type="ECO:0000256" key="6">
    <source>
        <dbReference type="ARBA" id="ARBA00023108"/>
    </source>
</evidence>
<feature type="compositionally biased region" description="Pro residues" evidence="13">
    <location>
        <begin position="78"/>
        <end position="87"/>
    </location>
</feature>
<comment type="similarity">
    <text evidence="2">Belongs to the bZIP family.</text>
</comment>
<dbReference type="CDD" id="cd14692">
    <property type="entry name" value="bZIP_ATF4"/>
    <property type="match status" value="1"/>
</dbReference>
<keyword evidence="6" id="KW-0090">Biological rhythms</keyword>
<keyword evidence="5" id="KW-0805">Transcription regulation</keyword>
<dbReference type="PANTHER" id="PTHR13044:SF2">
    <property type="entry name" value="CYCLIC AMP-DEPENDENT TRANSCRIPTION FACTOR ATF-4"/>
    <property type="match status" value="1"/>
</dbReference>
<dbReference type="PANTHER" id="PTHR13044">
    <property type="entry name" value="ACTIVATING TRANSCRIPTION FACTOR ATF 4/5"/>
    <property type="match status" value="1"/>
</dbReference>
<dbReference type="InterPro" id="IPR004827">
    <property type="entry name" value="bZIP"/>
</dbReference>
<dbReference type="SMART" id="SM00338">
    <property type="entry name" value="BRLZ"/>
    <property type="match status" value="1"/>
</dbReference>
<evidence type="ECO:0000256" key="8">
    <source>
        <dbReference type="ARBA" id="ARBA00023159"/>
    </source>
</evidence>
<dbReference type="EMBL" id="OY660866">
    <property type="protein sequence ID" value="CAJ1053342.1"/>
    <property type="molecule type" value="Genomic_DNA"/>
</dbReference>
<evidence type="ECO:0000256" key="1">
    <source>
        <dbReference type="ARBA" id="ARBA00004123"/>
    </source>
</evidence>
<gene>
    <name evidence="15" type="ORF">XNOV1_A004428</name>
</gene>
<dbReference type="GO" id="GO:1990589">
    <property type="term" value="C:ATF4-CREB1 transcription factor complex"/>
    <property type="evidence" value="ECO:0007669"/>
    <property type="project" value="TreeGrafter"/>
</dbReference>
<proteinExistence type="inferred from homology"/>
<feature type="domain" description="BZIP" evidence="14">
    <location>
        <begin position="381"/>
        <end position="444"/>
    </location>
</feature>